<dbReference type="InterPro" id="IPR045136">
    <property type="entry name" value="Iah1-like"/>
</dbReference>
<organism evidence="2 3">
    <name type="scientific">Ogataea philodendri</name>
    <dbReference type="NCBI Taxonomy" id="1378263"/>
    <lineage>
        <taxon>Eukaryota</taxon>
        <taxon>Fungi</taxon>
        <taxon>Dikarya</taxon>
        <taxon>Ascomycota</taxon>
        <taxon>Saccharomycotina</taxon>
        <taxon>Pichiomycetes</taxon>
        <taxon>Pichiales</taxon>
        <taxon>Pichiaceae</taxon>
        <taxon>Ogataea</taxon>
    </lineage>
</organism>
<dbReference type="AlphaFoldDB" id="A0A9P8NVR6"/>
<dbReference type="OrthoDB" id="671439at2759"/>
<dbReference type="SUPFAM" id="SSF52266">
    <property type="entry name" value="SGNH hydrolase"/>
    <property type="match status" value="1"/>
</dbReference>
<reference evidence="2" key="1">
    <citation type="journal article" date="2021" name="Open Biol.">
        <title>Shared evolutionary footprints suggest mitochondrial oxidative damage underlies multiple complex I losses in fungi.</title>
        <authorList>
            <person name="Schikora-Tamarit M.A."/>
            <person name="Marcet-Houben M."/>
            <person name="Nosek J."/>
            <person name="Gabaldon T."/>
        </authorList>
    </citation>
    <scope>NUCLEOTIDE SEQUENCE</scope>
    <source>
        <strain evidence="2">CBS6075</strain>
    </source>
</reference>
<evidence type="ECO:0000259" key="1">
    <source>
        <dbReference type="Pfam" id="PF13472"/>
    </source>
</evidence>
<accession>A0A9P8NVR6</accession>
<feature type="domain" description="SGNH hydrolase-type esterase" evidence="1">
    <location>
        <begin position="20"/>
        <end position="232"/>
    </location>
</feature>
<dbReference type="PANTHER" id="PTHR14209">
    <property type="entry name" value="ISOAMYL ACETATE-HYDROLYZING ESTERASE 1"/>
    <property type="match status" value="1"/>
</dbReference>
<proteinExistence type="predicted"/>
<dbReference type="GeneID" id="70238827"/>
<dbReference type="Proteomes" id="UP000769157">
    <property type="component" value="Unassembled WGS sequence"/>
</dbReference>
<dbReference type="Pfam" id="PF13472">
    <property type="entry name" value="Lipase_GDSL_2"/>
    <property type="match status" value="1"/>
</dbReference>
<evidence type="ECO:0000313" key="2">
    <source>
        <dbReference type="EMBL" id="KAH3660277.1"/>
    </source>
</evidence>
<dbReference type="InterPro" id="IPR036514">
    <property type="entry name" value="SGNH_hydro_sf"/>
</dbReference>
<dbReference type="RefSeq" id="XP_046057980.1">
    <property type="nucleotide sequence ID" value="XM_046208195.1"/>
</dbReference>
<evidence type="ECO:0000313" key="3">
    <source>
        <dbReference type="Proteomes" id="UP000769157"/>
    </source>
</evidence>
<dbReference type="PANTHER" id="PTHR14209:SF19">
    <property type="entry name" value="ISOAMYL ACETATE-HYDROLYZING ESTERASE 1 HOMOLOG"/>
    <property type="match status" value="1"/>
</dbReference>
<gene>
    <name evidence="2" type="ORF">OGAPHI_006863</name>
</gene>
<comment type="caution">
    <text evidence="2">The sequence shown here is derived from an EMBL/GenBank/DDBJ whole genome shotgun (WGS) entry which is preliminary data.</text>
</comment>
<dbReference type="EMBL" id="JAEUBE010000504">
    <property type="protein sequence ID" value="KAH3660277.1"/>
    <property type="molecule type" value="Genomic_DNA"/>
</dbReference>
<protein>
    <recommendedName>
        <fullName evidence="1">SGNH hydrolase-type esterase domain-containing protein</fullName>
    </recommendedName>
</protein>
<name>A0A9P8NVR6_9ASCO</name>
<sequence length="275" mass="32297">MARFNENFEYKLDFPKFLLIGDSITERSANPLPVTDYIADGYDHSGKYSTDKGPMEFCFFGQLQHDYVRRMDVINRGFSGYNSEYWKFMIDKVLQIEHDLSYNKCKIVSLFLGTNDAATAKPDGVPYDEFLSNMDYIINQILKRDIKIIVVGPGHHYPDLWEPLNMEEIEVGITRTNEINRKYADCLQNLCEKYSLPFVDLYKIHDEYNAKNGEEATRDLILDGIHFTAKGYILFYEQFTKTLTEWYPELSVPKMKMRLPRWDEFDSSQVEKIDI</sequence>
<dbReference type="InterPro" id="IPR013830">
    <property type="entry name" value="SGNH_hydro"/>
</dbReference>
<reference evidence="2" key="2">
    <citation type="submission" date="2021-01" db="EMBL/GenBank/DDBJ databases">
        <authorList>
            <person name="Schikora-Tamarit M.A."/>
        </authorList>
    </citation>
    <scope>NUCLEOTIDE SEQUENCE</scope>
    <source>
        <strain evidence="2">CBS6075</strain>
    </source>
</reference>
<keyword evidence="3" id="KW-1185">Reference proteome</keyword>
<dbReference type="Gene3D" id="3.40.50.1110">
    <property type="entry name" value="SGNH hydrolase"/>
    <property type="match status" value="1"/>
</dbReference>